<dbReference type="Proteomes" id="UP000325081">
    <property type="component" value="Unassembled WGS sequence"/>
</dbReference>
<dbReference type="InterPro" id="IPR044974">
    <property type="entry name" value="Disease_R_plants"/>
</dbReference>
<keyword evidence="7" id="KW-0677">Repeat</keyword>
<dbReference type="PANTHER" id="PTHR23155">
    <property type="entry name" value="DISEASE RESISTANCE PROTEIN RP"/>
    <property type="match status" value="1"/>
</dbReference>
<comment type="caution">
    <text evidence="14">The sequence shown here is derived from an EMBL/GenBank/DDBJ whole genome shotgun (WGS) entry which is preliminary data.</text>
</comment>
<organism evidence="14 15">
    <name type="scientific">Striga asiatica</name>
    <name type="common">Asiatic witchweed</name>
    <name type="synonym">Buchnera asiatica</name>
    <dbReference type="NCBI Taxonomy" id="4170"/>
    <lineage>
        <taxon>Eukaryota</taxon>
        <taxon>Viridiplantae</taxon>
        <taxon>Streptophyta</taxon>
        <taxon>Embryophyta</taxon>
        <taxon>Tracheophyta</taxon>
        <taxon>Spermatophyta</taxon>
        <taxon>Magnoliopsida</taxon>
        <taxon>eudicotyledons</taxon>
        <taxon>Gunneridae</taxon>
        <taxon>Pentapetalae</taxon>
        <taxon>asterids</taxon>
        <taxon>lamiids</taxon>
        <taxon>Lamiales</taxon>
        <taxon>Orobanchaceae</taxon>
        <taxon>Buchnereae</taxon>
        <taxon>Striga</taxon>
    </lineage>
</organism>
<evidence type="ECO:0000256" key="9">
    <source>
        <dbReference type="ARBA" id="ARBA00022821"/>
    </source>
</evidence>
<evidence type="ECO:0000259" key="12">
    <source>
        <dbReference type="Pfam" id="PF14214"/>
    </source>
</evidence>
<dbReference type="PRINTS" id="PR00364">
    <property type="entry name" value="DISEASERSIST"/>
</dbReference>
<keyword evidence="15" id="KW-1185">Reference proteome</keyword>
<gene>
    <name evidence="14" type="ORF">STAS_15781</name>
</gene>
<dbReference type="InterPro" id="IPR042197">
    <property type="entry name" value="Apaf_helical"/>
</dbReference>
<keyword evidence="8" id="KW-0547">Nucleotide-binding</keyword>
<keyword evidence="4" id="KW-0963">Cytoplasm</keyword>
<dbReference type="InterPro" id="IPR058922">
    <property type="entry name" value="WHD_DRP"/>
</dbReference>
<comment type="function">
    <text evidence="1">Confers resistance to late blight (Phytophthora infestans) races carrying the avirulence gene Avr1. Resistance proteins guard the plant against pathogens that contain an appropriate avirulence protein via an indirect interaction with this avirulence protein. That triggers a defense system including the hypersensitive response, which restricts the pathogen growth.</text>
</comment>
<dbReference type="GO" id="GO:0005524">
    <property type="term" value="F:ATP binding"/>
    <property type="evidence" value="ECO:0007669"/>
    <property type="project" value="UniProtKB-KW"/>
</dbReference>
<dbReference type="InterPro" id="IPR032675">
    <property type="entry name" value="LRR_dom_sf"/>
</dbReference>
<evidence type="ECO:0000256" key="3">
    <source>
        <dbReference type="ARBA" id="ARBA00008894"/>
    </source>
</evidence>
<dbReference type="InterPro" id="IPR002182">
    <property type="entry name" value="NB-ARC"/>
</dbReference>
<evidence type="ECO:0000259" key="11">
    <source>
        <dbReference type="Pfam" id="PF00931"/>
    </source>
</evidence>
<dbReference type="EMBL" id="BKCP01005594">
    <property type="protein sequence ID" value="GER39179.1"/>
    <property type="molecule type" value="Genomic_DNA"/>
</dbReference>
<dbReference type="Gene3D" id="3.40.50.300">
    <property type="entry name" value="P-loop containing nucleotide triphosphate hydrolases"/>
    <property type="match status" value="1"/>
</dbReference>
<evidence type="ECO:0000313" key="15">
    <source>
        <dbReference type="Proteomes" id="UP000325081"/>
    </source>
</evidence>
<keyword evidence="14" id="KW-0378">Hydrolase</keyword>
<evidence type="ECO:0000259" key="13">
    <source>
        <dbReference type="Pfam" id="PF23559"/>
    </source>
</evidence>
<dbReference type="GO" id="GO:0051607">
    <property type="term" value="P:defense response to virus"/>
    <property type="evidence" value="ECO:0007669"/>
    <property type="project" value="UniProtKB-ARBA"/>
</dbReference>
<keyword evidence="5" id="KW-0433">Leucine-rich repeat</keyword>
<dbReference type="GO" id="GO:0005737">
    <property type="term" value="C:cytoplasm"/>
    <property type="evidence" value="ECO:0007669"/>
    <property type="project" value="UniProtKB-SubCell"/>
</dbReference>
<comment type="similarity">
    <text evidence="3">Belongs to the disease resistance NB-LRR family.</text>
</comment>
<dbReference type="GO" id="GO:0004386">
    <property type="term" value="F:helicase activity"/>
    <property type="evidence" value="ECO:0007669"/>
    <property type="project" value="UniProtKB-KW"/>
</dbReference>
<dbReference type="InterPro" id="IPR027417">
    <property type="entry name" value="P-loop_NTPase"/>
</dbReference>
<dbReference type="Gene3D" id="1.10.10.10">
    <property type="entry name" value="Winged helix-like DNA-binding domain superfamily/Winged helix DNA-binding domain"/>
    <property type="match status" value="1"/>
</dbReference>
<dbReference type="PANTHER" id="PTHR23155:SF1152">
    <property type="entry name" value="AAA+ ATPASE DOMAIN-CONTAINING PROTEIN"/>
    <property type="match status" value="1"/>
</dbReference>
<dbReference type="GO" id="GO:0009626">
    <property type="term" value="P:plant-type hypersensitive response"/>
    <property type="evidence" value="ECO:0007669"/>
    <property type="project" value="UniProtKB-KW"/>
</dbReference>
<dbReference type="Gene3D" id="1.20.5.4130">
    <property type="match status" value="1"/>
</dbReference>
<protein>
    <submittedName>
        <fullName evidence="14">DNA helicase homolog</fullName>
    </submittedName>
</protein>
<evidence type="ECO:0000256" key="8">
    <source>
        <dbReference type="ARBA" id="ARBA00022741"/>
    </source>
</evidence>
<keyword evidence="10" id="KW-0067">ATP-binding</keyword>
<dbReference type="FunFam" id="1.10.10.10:FF:000322">
    <property type="entry name" value="Probable disease resistance protein At1g63360"/>
    <property type="match status" value="1"/>
</dbReference>
<evidence type="ECO:0000313" key="14">
    <source>
        <dbReference type="EMBL" id="GER39179.1"/>
    </source>
</evidence>
<keyword evidence="6" id="KW-0381">Hypersensitive response</keyword>
<dbReference type="FunFam" id="3.40.50.300:FF:001091">
    <property type="entry name" value="Probable disease resistance protein At1g61300"/>
    <property type="match status" value="1"/>
</dbReference>
<evidence type="ECO:0000256" key="2">
    <source>
        <dbReference type="ARBA" id="ARBA00004496"/>
    </source>
</evidence>
<evidence type="ECO:0000256" key="5">
    <source>
        <dbReference type="ARBA" id="ARBA00022614"/>
    </source>
</evidence>
<name>A0A5A7Q220_STRAF</name>
<dbReference type="OrthoDB" id="1722302at2759"/>
<proteinExistence type="inferred from homology"/>
<feature type="domain" description="Disease resistance protein winged helix" evidence="13">
    <location>
        <begin position="1030"/>
        <end position="1102"/>
    </location>
</feature>
<dbReference type="InterPro" id="IPR025476">
    <property type="entry name" value="Helitron_helicase-like"/>
</dbReference>
<reference evidence="15" key="1">
    <citation type="journal article" date="2019" name="Curr. Biol.">
        <title>Genome Sequence of Striga asiatica Provides Insight into the Evolution of Plant Parasitism.</title>
        <authorList>
            <person name="Yoshida S."/>
            <person name="Kim S."/>
            <person name="Wafula E.K."/>
            <person name="Tanskanen J."/>
            <person name="Kim Y.M."/>
            <person name="Honaas L."/>
            <person name="Yang Z."/>
            <person name="Spallek T."/>
            <person name="Conn C.E."/>
            <person name="Ichihashi Y."/>
            <person name="Cheong K."/>
            <person name="Cui S."/>
            <person name="Der J.P."/>
            <person name="Gundlach H."/>
            <person name="Jiao Y."/>
            <person name="Hori C."/>
            <person name="Ishida J.K."/>
            <person name="Kasahara H."/>
            <person name="Kiba T."/>
            <person name="Kim M.S."/>
            <person name="Koo N."/>
            <person name="Laohavisit A."/>
            <person name="Lee Y.H."/>
            <person name="Lumba S."/>
            <person name="McCourt P."/>
            <person name="Mortimer J.C."/>
            <person name="Mutuku J.M."/>
            <person name="Nomura T."/>
            <person name="Sasaki-Sekimoto Y."/>
            <person name="Seto Y."/>
            <person name="Wang Y."/>
            <person name="Wakatake T."/>
            <person name="Sakakibara H."/>
            <person name="Demura T."/>
            <person name="Yamaguchi S."/>
            <person name="Yoneyama K."/>
            <person name="Manabe R.I."/>
            <person name="Nelson D.C."/>
            <person name="Schulman A.H."/>
            <person name="Timko M.P."/>
            <person name="dePamphilis C.W."/>
            <person name="Choi D."/>
            <person name="Shirasu K."/>
        </authorList>
    </citation>
    <scope>NUCLEOTIDE SEQUENCE [LARGE SCALE GENOMIC DNA]</scope>
    <source>
        <strain evidence="15">cv. UVA1</strain>
    </source>
</reference>
<evidence type="ECO:0000256" key="6">
    <source>
        <dbReference type="ARBA" id="ARBA00022667"/>
    </source>
</evidence>
<dbReference type="Pfam" id="PF00931">
    <property type="entry name" value="NB-ARC"/>
    <property type="match status" value="1"/>
</dbReference>
<dbReference type="SUPFAM" id="SSF52058">
    <property type="entry name" value="L domain-like"/>
    <property type="match status" value="1"/>
</dbReference>
<evidence type="ECO:0000256" key="10">
    <source>
        <dbReference type="ARBA" id="ARBA00022840"/>
    </source>
</evidence>
<dbReference type="Gene3D" id="1.10.8.430">
    <property type="entry name" value="Helical domain of apoptotic protease-activating factors"/>
    <property type="match status" value="1"/>
</dbReference>
<feature type="domain" description="NB-ARC" evidence="11">
    <location>
        <begin position="776"/>
        <end position="945"/>
    </location>
</feature>
<dbReference type="GO" id="GO:0043531">
    <property type="term" value="F:ADP binding"/>
    <property type="evidence" value="ECO:0007669"/>
    <property type="project" value="InterPro"/>
</dbReference>
<evidence type="ECO:0000256" key="4">
    <source>
        <dbReference type="ARBA" id="ARBA00022490"/>
    </source>
</evidence>
<sequence>MMLKSISQKIQISKDTKLDQRVYNSPTAEQVAAIWVEGNNANLPFQHDIVIHAHSGDRHRIKHFYGCYDPLQYPLLFPRGETGWHQNINKLPTTNSHIKRRGRHSNVHSELIPSTISSATDVLSREQQVVSSQSNRKVSCREYNCYRIQIRSPRESVILFSGRLFQQYLVDMYIKLETTRLDYYRHNQSDMRCELYQGIKESVQSGECRGSEVGKRIVLPSSFIGGPRDMRRRYLDALALVQKFGKPDLFITMTCNPEWQEIKDKLFEGQLPQDRPDLVSRVFRAKLQDLKGQLFKKQIFGEVVAHVHVIEFQKRGLPHAHMLIILKSTYKIATPDHFDKFVCAELPSETEDPELFALVVKHMMHGPCGDINKNNSCMIDGKCKYHYPRKFCDTTTQGKDGYPVYRRRQNGLKVKVRNAELDNQWVVPYSPYLLSRYNCHINVEICSGITVVKYLYKYIYKGHDRVAVGISHDNNDKSVDEIKQFQDARWVSAQEAAWRIFEFNLNEICPAVINLPLHLPNQHCISYWKYQNLEKILSFDNSSKTMLTEFFSFCSENEEARQYLYRDFPQHYVWDKYQKFWKKRIKQNVIGRINSANPIEGESFSYLKQITGSMAAYGALLSLTNTIDQIQNHPRPPISLDKLKIKPLIQMVAFLMQFLENYIIDDEDGLEGRMVDAAQEAEDIIESHIADHIEAHGEANTSSMEDDSLYRELQKVIHDLNSITKDVVVVKEKAGKKITPSCTKDDVMLGSDDVMNNIMDKLNNSPSKGDNTMASVMNDIMDKLTNQQSNHRIIAIAGMGGIGKTTLAKKIYEIPLIAEYFDMHGWATVSQEFDSKRILLEVLCCLKLIRSEDKFSQMSKHELGDTLYKSLFGRRYMIVMDDIWGMDAWDGVKQFFPNNDDGSRVLITTRLSKVALQLDGPDYFQMSLLNQNESWNLLHGCVFGEQGCPLELEQIGKDIAGKCRGLPLSIVVIGGLLAKSEQTQENWQHIVENLSSTVNLEEDERCFRILKLSYNQLPVHLKPCFLYMGMFPEDHEISVPMLLKLWVAEGFVKAVAGKSLETVARIVYLHDLVIRNLIMVRGWGCTQRIKQCGMHDLLRDLCIKEAEKYKFFRTMETTHNNPEHHDQISWRAQRRIGIHEAGNWKYIPRPLPKGVQSASHARTLIWEVNEHLASVVPFRLLRVLNEKGYRWSERFVRNNFHLVNLRHLYTQADLSALEFPPEFSQLWNLQNWMGNKGPVMLDIWRMTQLRHVKVSRLQLTDPPPMDGEKVSMVLENLETLMMVYHLRLGDEVVERIPNIKKLALWYEEEDEEEEELSPGDYRLDNLCQLHKLEALAIISRPTELARDLMITFPASLRKLKLFGLRLGWEEMGTKIGSLPYLEALKLYDNAFVGLEWETADGGFRSLKYLKIYVCSGLEQWRAEAAHFPRLERLDLEKLDKLKEIPLEIADITTLREIRVVRCNDSTVLSAKKILEEQQNCLGKVELQITVWIHAGKSQLRGSYHLIALMGGQFLETYFLLKSCPQDRVFVEVLEMSSASTTYPQIFAECDVLIVRSGVFEAAKGGLKVVGRAMARNVVQADASMKAGMM</sequence>
<dbReference type="InterPro" id="IPR036388">
    <property type="entry name" value="WH-like_DNA-bd_sf"/>
</dbReference>
<evidence type="ECO:0000256" key="1">
    <source>
        <dbReference type="ARBA" id="ARBA00002074"/>
    </source>
</evidence>
<evidence type="ECO:0000256" key="7">
    <source>
        <dbReference type="ARBA" id="ARBA00022737"/>
    </source>
</evidence>
<dbReference type="Pfam" id="PF23559">
    <property type="entry name" value="WHD_DRP"/>
    <property type="match status" value="1"/>
</dbReference>
<feature type="domain" description="Helitron helicase-like" evidence="12">
    <location>
        <begin position="144"/>
        <end position="324"/>
    </location>
</feature>
<dbReference type="Pfam" id="PF14214">
    <property type="entry name" value="Helitron_like_N"/>
    <property type="match status" value="1"/>
</dbReference>
<keyword evidence="9" id="KW-0611">Plant defense</keyword>
<comment type="subcellular location">
    <subcellularLocation>
        <location evidence="2">Cytoplasm</location>
    </subcellularLocation>
</comment>
<dbReference type="Gene3D" id="3.80.10.10">
    <property type="entry name" value="Ribonuclease Inhibitor"/>
    <property type="match status" value="1"/>
</dbReference>
<dbReference type="SUPFAM" id="SSF52540">
    <property type="entry name" value="P-loop containing nucleoside triphosphate hydrolases"/>
    <property type="match status" value="1"/>
</dbReference>
<keyword evidence="14" id="KW-0347">Helicase</keyword>
<accession>A0A5A7Q220</accession>